<gene>
    <name evidence="1" type="ORF">SAMN04488028_10445</name>
</gene>
<dbReference type="RefSeq" id="WP_073122647.1">
    <property type="nucleotide sequence ID" value="NZ_FRAA01000004.1"/>
</dbReference>
<dbReference type="PROSITE" id="PS51257">
    <property type="entry name" value="PROKAR_LIPOPROTEIN"/>
    <property type="match status" value="1"/>
</dbReference>
<keyword evidence="2" id="KW-1185">Reference proteome</keyword>
<reference evidence="2" key="1">
    <citation type="submission" date="2016-11" db="EMBL/GenBank/DDBJ databases">
        <authorList>
            <person name="Varghese N."/>
            <person name="Submissions S."/>
        </authorList>
    </citation>
    <scope>NUCLEOTIDE SEQUENCE [LARGE SCALE GENOMIC DNA]</scope>
    <source>
        <strain evidence="2">DSM 26134</strain>
    </source>
</reference>
<proteinExistence type="predicted"/>
<protein>
    <recommendedName>
        <fullName evidence="3">DUF4249 domain-containing protein</fullName>
    </recommendedName>
</protein>
<dbReference type="InterPro" id="IPR025345">
    <property type="entry name" value="DUF4249"/>
</dbReference>
<organism evidence="1 2">
    <name type="scientific">Reichenbachiella agariperforans</name>
    <dbReference type="NCBI Taxonomy" id="156994"/>
    <lineage>
        <taxon>Bacteria</taxon>
        <taxon>Pseudomonadati</taxon>
        <taxon>Bacteroidota</taxon>
        <taxon>Cytophagia</taxon>
        <taxon>Cytophagales</taxon>
        <taxon>Reichenbachiellaceae</taxon>
        <taxon>Reichenbachiella</taxon>
    </lineage>
</organism>
<accession>A0A1M6R5R3</accession>
<dbReference type="EMBL" id="FRAA01000004">
    <property type="protein sequence ID" value="SHK27667.1"/>
    <property type="molecule type" value="Genomic_DNA"/>
</dbReference>
<name>A0A1M6R5R3_REIAG</name>
<sequence length="358" mass="40343">MKRVLFYLLFIVVASSCIENLGVFKGRNGDIVIEGVITNEFGPHIVKLATTKEFGAPTDYYLVQGANVTIEDNLGGAIDLENIGEGKYQTPENFRAELGGSYRLRVVLRSGEEFESSFESLNEVPTIDKVYHRIEQRSVLSSSDVLTEESVVVFYADFNNPKGVDNFYRWRYKETYQVLSPLAGQSEGEILQSRGCTMAISHRDCWVDQFDTEFLNIMNDGYYDGLELLGHEVFVTDIDKKFAIGYSANIQLYSLSEQAYEYWAAIEKQAENSGSIFDTSNFQIKGNVSSIDDPEQLVLGYFGVSGVASQRIMLMDYEVPYTHTYVCEANNSGCYPVNCIDCRAYGASSRTTKPDYWK</sequence>
<dbReference type="Proteomes" id="UP000184474">
    <property type="component" value="Unassembled WGS sequence"/>
</dbReference>
<evidence type="ECO:0000313" key="1">
    <source>
        <dbReference type="EMBL" id="SHK27667.1"/>
    </source>
</evidence>
<dbReference type="Pfam" id="PF14054">
    <property type="entry name" value="DUF4249"/>
    <property type="match status" value="1"/>
</dbReference>
<evidence type="ECO:0008006" key="3">
    <source>
        <dbReference type="Google" id="ProtNLM"/>
    </source>
</evidence>
<dbReference type="STRING" id="156994.SAMN04488028_10445"/>
<evidence type="ECO:0000313" key="2">
    <source>
        <dbReference type="Proteomes" id="UP000184474"/>
    </source>
</evidence>
<dbReference type="AlphaFoldDB" id="A0A1M6R5R3"/>